<accession>A0A067T614</accession>
<sequence length="89" mass="10381">MFHMHIHTKSCHVLALDSGRAFNNMLPPLTEYIHDNGVHICSQNVKILDCTCHPRLSFQHSPKLHRRALELRCRCTSSTFFTHLFVIRI</sequence>
<keyword evidence="2" id="KW-1185">Reference proteome</keyword>
<gene>
    <name evidence="1" type="ORF">GALMADRAFT_413274</name>
</gene>
<dbReference type="AlphaFoldDB" id="A0A067T614"/>
<evidence type="ECO:0000313" key="1">
    <source>
        <dbReference type="EMBL" id="KDR77797.1"/>
    </source>
</evidence>
<organism evidence="1 2">
    <name type="scientific">Galerina marginata (strain CBS 339.88)</name>
    <dbReference type="NCBI Taxonomy" id="685588"/>
    <lineage>
        <taxon>Eukaryota</taxon>
        <taxon>Fungi</taxon>
        <taxon>Dikarya</taxon>
        <taxon>Basidiomycota</taxon>
        <taxon>Agaricomycotina</taxon>
        <taxon>Agaricomycetes</taxon>
        <taxon>Agaricomycetidae</taxon>
        <taxon>Agaricales</taxon>
        <taxon>Agaricineae</taxon>
        <taxon>Strophariaceae</taxon>
        <taxon>Galerina</taxon>
    </lineage>
</organism>
<dbReference type="HOGENOM" id="CLU_2454871_0_0_1"/>
<proteinExistence type="predicted"/>
<name>A0A067T614_GALM3</name>
<dbReference type="Proteomes" id="UP000027222">
    <property type="component" value="Unassembled WGS sequence"/>
</dbReference>
<protein>
    <submittedName>
        <fullName evidence="1">Uncharacterized protein</fullName>
    </submittedName>
</protein>
<evidence type="ECO:0000313" key="2">
    <source>
        <dbReference type="Proteomes" id="UP000027222"/>
    </source>
</evidence>
<reference evidence="2" key="1">
    <citation type="journal article" date="2014" name="Proc. Natl. Acad. Sci. U.S.A.">
        <title>Extensive sampling of basidiomycete genomes demonstrates inadequacy of the white-rot/brown-rot paradigm for wood decay fungi.</title>
        <authorList>
            <person name="Riley R."/>
            <person name="Salamov A.A."/>
            <person name="Brown D.W."/>
            <person name="Nagy L.G."/>
            <person name="Floudas D."/>
            <person name="Held B.W."/>
            <person name="Levasseur A."/>
            <person name="Lombard V."/>
            <person name="Morin E."/>
            <person name="Otillar R."/>
            <person name="Lindquist E.A."/>
            <person name="Sun H."/>
            <person name="LaButti K.M."/>
            <person name="Schmutz J."/>
            <person name="Jabbour D."/>
            <person name="Luo H."/>
            <person name="Baker S.E."/>
            <person name="Pisabarro A.G."/>
            <person name="Walton J.D."/>
            <person name="Blanchette R.A."/>
            <person name="Henrissat B."/>
            <person name="Martin F."/>
            <person name="Cullen D."/>
            <person name="Hibbett D.S."/>
            <person name="Grigoriev I.V."/>
        </authorList>
    </citation>
    <scope>NUCLEOTIDE SEQUENCE [LARGE SCALE GENOMIC DNA]</scope>
    <source>
        <strain evidence="2">CBS 339.88</strain>
    </source>
</reference>
<dbReference type="EMBL" id="KL142376">
    <property type="protein sequence ID" value="KDR77797.1"/>
    <property type="molecule type" value="Genomic_DNA"/>
</dbReference>